<dbReference type="InterPro" id="IPR049159">
    <property type="entry name" value="PF0610-like_wHTH_N"/>
</dbReference>
<comment type="caution">
    <text evidence="3">The sequence shown here is derived from an EMBL/GenBank/DDBJ whole genome shotgun (WGS) entry which is preliminary data.</text>
</comment>
<proteinExistence type="predicted"/>
<evidence type="ECO:0000313" key="3">
    <source>
        <dbReference type="EMBL" id="GFO61813.1"/>
    </source>
</evidence>
<dbReference type="SUPFAM" id="SSF46785">
    <property type="entry name" value="Winged helix' DNA-binding domain"/>
    <property type="match status" value="1"/>
</dbReference>
<dbReference type="PANTHER" id="PTHR40663:SF2">
    <property type="entry name" value="TRANSCRIPTIONAL REGULATOR"/>
    <property type="match status" value="1"/>
</dbReference>
<dbReference type="Pfam" id="PF23470">
    <property type="entry name" value="Zn_ribbon_PF0610"/>
    <property type="match status" value="1"/>
</dbReference>
<dbReference type="Pfam" id="PF21476">
    <property type="entry name" value="PF0610-like_N"/>
    <property type="match status" value="1"/>
</dbReference>
<dbReference type="PANTHER" id="PTHR40663">
    <property type="match status" value="1"/>
</dbReference>
<protein>
    <submittedName>
        <fullName evidence="3">Transcriptional regulator</fullName>
    </submittedName>
</protein>
<dbReference type="AlphaFoldDB" id="A0A6V8MQ26"/>
<dbReference type="InterPro" id="IPR038767">
    <property type="entry name" value="PF0610-like"/>
</dbReference>
<evidence type="ECO:0000259" key="1">
    <source>
        <dbReference type="Pfam" id="PF21476"/>
    </source>
</evidence>
<dbReference type="InterPro" id="IPR036390">
    <property type="entry name" value="WH_DNA-bd_sf"/>
</dbReference>
<accession>A0A6V8MQ26</accession>
<dbReference type="EMBL" id="BLXX01000020">
    <property type="protein sequence ID" value="GFO61813.1"/>
    <property type="molecule type" value="Genomic_DNA"/>
</dbReference>
<sequence>MDLTDFVRDQMKTRPNQPSMPVLRPETIRQEIIALLSRESMTARELSGQVGVAEKEVLYHLEHIRLALRDALVLEPALCLACGFSLRKRERLKGPGRCPVCKSQHIAEPRFAITRL</sequence>
<organism evidence="3 4">
    <name type="scientific">Geomonas silvestris</name>
    <dbReference type="NCBI Taxonomy" id="2740184"/>
    <lineage>
        <taxon>Bacteria</taxon>
        <taxon>Pseudomonadati</taxon>
        <taxon>Thermodesulfobacteriota</taxon>
        <taxon>Desulfuromonadia</taxon>
        <taxon>Geobacterales</taxon>
        <taxon>Geobacteraceae</taxon>
        <taxon>Geomonas</taxon>
    </lineage>
</organism>
<reference evidence="4" key="1">
    <citation type="submission" date="2020-06" db="EMBL/GenBank/DDBJ databases">
        <title>Draft genomic sequence of Geomonas sp. Red330.</title>
        <authorList>
            <person name="Itoh H."/>
            <person name="Zhenxing X."/>
            <person name="Ushijima N."/>
            <person name="Masuda Y."/>
            <person name="Shiratori Y."/>
            <person name="Senoo K."/>
        </authorList>
    </citation>
    <scope>NUCLEOTIDE SEQUENCE [LARGE SCALE GENOMIC DNA]</scope>
    <source>
        <strain evidence="4">Red330</strain>
    </source>
</reference>
<evidence type="ECO:0000313" key="4">
    <source>
        <dbReference type="Proteomes" id="UP000556026"/>
    </source>
</evidence>
<dbReference type="Proteomes" id="UP000556026">
    <property type="component" value="Unassembled WGS sequence"/>
</dbReference>
<feature type="domain" description="PF0610-like rubredoxin-like zinc beta-ribbon C-terminal" evidence="2">
    <location>
        <begin position="76"/>
        <end position="115"/>
    </location>
</feature>
<keyword evidence="4" id="KW-1185">Reference proteome</keyword>
<gene>
    <name evidence="3" type="ORF">GMST_41380</name>
</gene>
<name>A0A6V8MQ26_9BACT</name>
<dbReference type="InterPro" id="IPR057022">
    <property type="entry name" value="PF0610-like_Zn_ribbon_C"/>
</dbReference>
<feature type="domain" description="PF0610-like winged HTH N-terminal" evidence="1">
    <location>
        <begin position="27"/>
        <end position="69"/>
    </location>
</feature>
<evidence type="ECO:0000259" key="2">
    <source>
        <dbReference type="Pfam" id="PF23470"/>
    </source>
</evidence>